<protein>
    <recommendedName>
        <fullName evidence="3">MFS transporter</fullName>
    </recommendedName>
</protein>
<sequence length="465" mass="50938">MQQNEPAENTGRITGWLNRAPNGVFMTYAVLCSFLAYFSMYAFRKPFTAATFEGDVWFGSEVGIKAVLASSQIIGYALSKVIGIKVCAELKPSQRTAFLTGIILIAEISLLVFGAMPDNWKFLPIAINGLSLGVVWGVVVSYLEGRRTSEVLLAGLSCSYIMASGIVKDFGLAVLAGDGAAWWHGVPFISQAAVKATGPVSEGWMPFIVGLHYLPIFLGAIYLLKQIPQPSQEDVITRSKRASMDGKSRKRFFSRFAFGMIVLCTIYLLLTAYRDYRDTYLVDLYSALGYDKTSGTQNLLGNSETIVGFTVTAGLAMLYWLRKWLLQSGLLLVWLFMASGLVALGTGTWLFQAGSISGFSWMVISGVGIYITYVPFGSVLFDEIIAETHHVGTAVFAIYVCDSVGYGGTVALYFLRDTLFGNIDKLAFFTAFTWIITAVGLVCLVLSYFYFQRKANLAIAPDVSE</sequence>
<dbReference type="AlphaFoldDB" id="A0AAT9FJ25"/>
<name>A0AAT9FJ25_9BACT</name>
<reference evidence="2" key="1">
    <citation type="submission" date="2024-07" db="EMBL/GenBank/DDBJ databases">
        <title>Complete genome sequence of Verrucomicrobiaceae bacterium NT6N.</title>
        <authorList>
            <person name="Huang C."/>
            <person name="Takami H."/>
            <person name="Hamasaki K."/>
        </authorList>
    </citation>
    <scope>NUCLEOTIDE SEQUENCE</scope>
    <source>
        <strain evidence="2">NT6N</strain>
    </source>
</reference>
<feature type="transmembrane region" description="Helical" evidence="1">
    <location>
        <begin position="427"/>
        <end position="451"/>
    </location>
</feature>
<organism evidence="2">
    <name type="scientific">Oceaniferula spumae</name>
    <dbReference type="NCBI Taxonomy" id="2979115"/>
    <lineage>
        <taxon>Bacteria</taxon>
        <taxon>Pseudomonadati</taxon>
        <taxon>Verrucomicrobiota</taxon>
        <taxon>Verrucomicrobiia</taxon>
        <taxon>Verrucomicrobiales</taxon>
        <taxon>Verrucomicrobiaceae</taxon>
        <taxon>Oceaniferula</taxon>
    </lineage>
</organism>
<dbReference type="KEGG" id="osu:NT6N_10500"/>
<evidence type="ECO:0000313" key="2">
    <source>
        <dbReference type="EMBL" id="BDS06010.1"/>
    </source>
</evidence>
<accession>A0AAT9FJ25</accession>
<feature type="transmembrane region" description="Helical" evidence="1">
    <location>
        <begin position="329"/>
        <end position="352"/>
    </location>
</feature>
<feature type="transmembrane region" description="Helical" evidence="1">
    <location>
        <begin position="97"/>
        <end position="116"/>
    </location>
</feature>
<keyword evidence="1" id="KW-0472">Membrane</keyword>
<evidence type="ECO:0000256" key="1">
    <source>
        <dbReference type="SAM" id="Phobius"/>
    </source>
</evidence>
<feature type="transmembrane region" description="Helical" evidence="1">
    <location>
        <begin position="393"/>
        <end position="415"/>
    </location>
</feature>
<keyword evidence="1" id="KW-0812">Transmembrane</keyword>
<feature type="transmembrane region" description="Helical" evidence="1">
    <location>
        <begin position="305"/>
        <end position="322"/>
    </location>
</feature>
<feature type="transmembrane region" description="Helical" evidence="1">
    <location>
        <begin position="122"/>
        <end position="143"/>
    </location>
</feature>
<feature type="transmembrane region" description="Helical" evidence="1">
    <location>
        <begin position="252"/>
        <end position="273"/>
    </location>
</feature>
<dbReference type="InterPro" id="IPR043745">
    <property type="entry name" value="DUF5690"/>
</dbReference>
<keyword evidence="1" id="KW-1133">Transmembrane helix</keyword>
<feature type="transmembrane region" description="Helical" evidence="1">
    <location>
        <begin position="25"/>
        <end position="43"/>
    </location>
</feature>
<proteinExistence type="predicted"/>
<evidence type="ECO:0008006" key="3">
    <source>
        <dbReference type="Google" id="ProtNLM"/>
    </source>
</evidence>
<feature type="transmembrane region" description="Helical" evidence="1">
    <location>
        <begin position="358"/>
        <end position="381"/>
    </location>
</feature>
<feature type="transmembrane region" description="Helical" evidence="1">
    <location>
        <begin position="150"/>
        <end position="167"/>
    </location>
</feature>
<dbReference type="EMBL" id="AP026866">
    <property type="protein sequence ID" value="BDS06010.1"/>
    <property type="molecule type" value="Genomic_DNA"/>
</dbReference>
<gene>
    <name evidence="2" type="ORF">NT6N_10500</name>
</gene>
<feature type="transmembrane region" description="Helical" evidence="1">
    <location>
        <begin position="204"/>
        <end position="224"/>
    </location>
</feature>
<dbReference type="Pfam" id="PF18943">
    <property type="entry name" value="DUF5690"/>
    <property type="match status" value="1"/>
</dbReference>